<evidence type="ECO:0000259" key="1">
    <source>
        <dbReference type="Pfam" id="PF01636"/>
    </source>
</evidence>
<reference evidence="3" key="1">
    <citation type="submission" date="2016-10" db="EMBL/GenBank/DDBJ databases">
        <authorList>
            <person name="Varghese N."/>
            <person name="Submissions S."/>
        </authorList>
    </citation>
    <scope>NUCLEOTIDE SEQUENCE [LARGE SCALE GENOMIC DNA]</scope>
    <source>
        <strain evidence="3">ATCC 700379</strain>
    </source>
</reference>
<keyword evidence="2" id="KW-0808">Transferase</keyword>
<organism evidence="2 3">
    <name type="scientific">Sporolactobacillus nakayamae</name>
    <dbReference type="NCBI Taxonomy" id="269670"/>
    <lineage>
        <taxon>Bacteria</taxon>
        <taxon>Bacillati</taxon>
        <taxon>Bacillota</taxon>
        <taxon>Bacilli</taxon>
        <taxon>Bacillales</taxon>
        <taxon>Sporolactobacillaceae</taxon>
        <taxon>Sporolactobacillus</taxon>
    </lineage>
</organism>
<dbReference type="InterPro" id="IPR002575">
    <property type="entry name" value="Aminoglycoside_PTrfase"/>
</dbReference>
<accession>A0A1I2T6V8</accession>
<feature type="domain" description="Aminoglycoside phosphotransferase" evidence="1">
    <location>
        <begin position="33"/>
        <end position="256"/>
    </location>
</feature>
<dbReference type="Gene3D" id="3.30.200.20">
    <property type="entry name" value="Phosphorylase Kinase, domain 1"/>
    <property type="match status" value="1"/>
</dbReference>
<dbReference type="AlphaFoldDB" id="A0A1I2T6V8"/>
<protein>
    <submittedName>
        <fullName evidence="2">Predicted kinase, aminoglycoside phosphotransferase (APT) family</fullName>
    </submittedName>
</protein>
<dbReference type="STRING" id="269670.SAMN02982927_02194"/>
<dbReference type="EMBL" id="FOOY01000014">
    <property type="protein sequence ID" value="SFG60734.1"/>
    <property type="molecule type" value="Genomic_DNA"/>
</dbReference>
<gene>
    <name evidence="2" type="ORF">SAMN02982927_02194</name>
</gene>
<dbReference type="RefSeq" id="WP_093672884.1">
    <property type="nucleotide sequence ID" value="NZ_FOOY01000014.1"/>
</dbReference>
<keyword evidence="3" id="KW-1185">Reference proteome</keyword>
<dbReference type="GO" id="GO:0016301">
    <property type="term" value="F:kinase activity"/>
    <property type="evidence" value="ECO:0007669"/>
    <property type="project" value="UniProtKB-KW"/>
</dbReference>
<sequence>MANSWDPEQVVSKEAARQLIERQFPELAPATIYPLGAGYDNTVYLVNERYVFRFPRRQIAVDLLRAEGRLLPRLADRLPLPISIPLFFGSPDATYPWLFLGYELVRGQLPVTLTHEERTRSTADLARFLRALHDFSAAEAAGLGVPNDVLGRLAIGKRKMALLDRVNQMETLNLYSSVGNLRRYAEKTGPIPLTKKKCLVHGDLHIRNIVIDQRHKVSGVIDWGDVHIGDPAVDLSIVYSFLPSSARAEFFSVYGEVSDATKALAKWKAVFTTVSLLLYGHDQQNADIVEGCGQSLDLILEE</sequence>
<dbReference type="InterPro" id="IPR051678">
    <property type="entry name" value="AGP_Transferase"/>
</dbReference>
<dbReference type="SUPFAM" id="SSF56112">
    <property type="entry name" value="Protein kinase-like (PK-like)"/>
    <property type="match status" value="1"/>
</dbReference>
<evidence type="ECO:0000313" key="3">
    <source>
        <dbReference type="Proteomes" id="UP000198752"/>
    </source>
</evidence>
<dbReference type="OrthoDB" id="3806873at2"/>
<dbReference type="Proteomes" id="UP000198752">
    <property type="component" value="Unassembled WGS sequence"/>
</dbReference>
<name>A0A1I2T6V8_9BACL</name>
<dbReference type="PANTHER" id="PTHR21310:SF42">
    <property type="entry name" value="BIFUNCTIONAL AAC_APH"/>
    <property type="match status" value="1"/>
</dbReference>
<dbReference type="Gene3D" id="3.90.1200.10">
    <property type="match status" value="1"/>
</dbReference>
<dbReference type="InterPro" id="IPR011009">
    <property type="entry name" value="Kinase-like_dom_sf"/>
</dbReference>
<evidence type="ECO:0000313" key="2">
    <source>
        <dbReference type="EMBL" id="SFG60734.1"/>
    </source>
</evidence>
<keyword evidence="2" id="KW-0418">Kinase</keyword>
<dbReference type="Pfam" id="PF01636">
    <property type="entry name" value="APH"/>
    <property type="match status" value="1"/>
</dbReference>
<proteinExistence type="predicted"/>
<dbReference type="PANTHER" id="PTHR21310">
    <property type="entry name" value="AMINOGLYCOSIDE PHOSPHOTRANSFERASE-RELATED-RELATED"/>
    <property type="match status" value="1"/>
</dbReference>